<evidence type="ECO:0000313" key="3">
    <source>
        <dbReference type="EMBL" id="AKF03523.1"/>
    </source>
</evidence>
<dbReference type="KEGG" id="samy:DB32_000672"/>
<gene>
    <name evidence="3" type="ORF">DB32_000672</name>
</gene>
<dbReference type="PANTHER" id="PTHR34595:SF7">
    <property type="entry name" value="SLL1039 PROTEIN"/>
    <property type="match status" value="1"/>
</dbReference>
<evidence type="ECO:0000259" key="2">
    <source>
        <dbReference type="Pfam" id="PF04168"/>
    </source>
</evidence>
<accession>A0A0F6VZE6</accession>
<proteinExistence type="predicted"/>
<dbReference type="STRING" id="927083.DB32_000672"/>
<dbReference type="Pfam" id="PF04168">
    <property type="entry name" value="Alpha-E"/>
    <property type="match status" value="1"/>
</dbReference>
<name>A0A0F6VZE6_9BACT</name>
<keyword evidence="4" id="KW-1185">Reference proteome</keyword>
<dbReference type="Proteomes" id="UP000034883">
    <property type="component" value="Chromosome"/>
</dbReference>
<feature type="compositionally biased region" description="Polar residues" evidence="1">
    <location>
        <begin position="361"/>
        <end position="383"/>
    </location>
</feature>
<evidence type="ECO:0000256" key="1">
    <source>
        <dbReference type="SAM" id="MobiDB-lite"/>
    </source>
</evidence>
<feature type="region of interest" description="Disordered" evidence="1">
    <location>
        <begin position="349"/>
        <end position="383"/>
    </location>
</feature>
<evidence type="ECO:0000313" key="4">
    <source>
        <dbReference type="Proteomes" id="UP000034883"/>
    </source>
</evidence>
<dbReference type="EMBL" id="CP011125">
    <property type="protein sequence ID" value="AKF03523.1"/>
    <property type="molecule type" value="Genomic_DNA"/>
</dbReference>
<dbReference type="InterPro" id="IPR007296">
    <property type="entry name" value="DUF403"/>
</dbReference>
<sequence>MRAISKLPRRALVLYARVVSLSPSEPPLLSRVADAVHWMNRYVERAENVARFVDVNLHLTLDAPTDHGASPWASLVATTGDHALFKEKYGAPTRENVMEFLTFDRSYPNSIASCLRAARENARSVREVISSEMWKQLNEMYLSVKEASRDPVAAFASPGELYDRIKHDCHAFVGVTYLTMTHNEAWHFGRLGRLLERADKTSRIVDVKAFLLLSQRSALAGAIDEIQWAALLKSASALEMYRKRHGRIVPERVVEFLLFENKFPRSVRYCVTKAERSLHAITGNSLEGRTLPPEALVATLRTELEQGDASKVLGDGGAELHAWIDALQTKLNGVGQAIYEEFLAPRPVSTRAESQLPPARVQTQTQSVAMPMAQSQSQRQSQG</sequence>
<protein>
    <recommendedName>
        <fullName evidence="2">DUF403 domain-containing protein</fullName>
    </recommendedName>
</protein>
<dbReference type="PANTHER" id="PTHR34595">
    <property type="entry name" value="BLR5612 PROTEIN"/>
    <property type="match status" value="1"/>
</dbReference>
<feature type="domain" description="DUF403" evidence="2">
    <location>
        <begin position="28"/>
        <end position="343"/>
    </location>
</feature>
<reference evidence="3 4" key="1">
    <citation type="submission" date="2015-03" db="EMBL/GenBank/DDBJ databases">
        <title>Genome assembly of Sandaracinus amylolyticus DSM 53668.</title>
        <authorList>
            <person name="Sharma G."/>
            <person name="Subramanian S."/>
        </authorList>
    </citation>
    <scope>NUCLEOTIDE SEQUENCE [LARGE SCALE GENOMIC DNA]</scope>
    <source>
        <strain evidence="3 4">DSM 53668</strain>
    </source>
</reference>
<dbReference type="InterPro" id="IPR051680">
    <property type="entry name" value="ATP-dep_Glu-Cys_Ligase-2"/>
</dbReference>
<dbReference type="AlphaFoldDB" id="A0A0F6VZE6"/>
<organism evidence="3 4">
    <name type="scientific">Sandaracinus amylolyticus</name>
    <dbReference type="NCBI Taxonomy" id="927083"/>
    <lineage>
        <taxon>Bacteria</taxon>
        <taxon>Pseudomonadati</taxon>
        <taxon>Myxococcota</taxon>
        <taxon>Polyangia</taxon>
        <taxon>Polyangiales</taxon>
        <taxon>Sandaracinaceae</taxon>
        <taxon>Sandaracinus</taxon>
    </lineage>
</organism>